<dbReference type="Gene3D" id="3.20.20.80">
    <property type="entry name" value="Glycosidases"/>
    <property type="match status" value="1"/>
</dbReference>
<gene>
    <name evidence="1" type="ORF">H9962_09840</name>
</gene>
<proteinExistence type="predicted"/>
<dbReference type="PANTHER" id="PTHR41244">
    <property type="entry name" value="RHAMNAN SYNTHESIS F"/>
    <property type="match status" value="1"/>
</dbReference>
<dbReference type="GO" id="GO:0016787">
    <property type="term" value="F:hydrolase activity"/>
    <property type="evidence" value="ECO:0007669"/>
    <property type="project" value="UniProtKB-KW"/>
</dbReference>
<comment type="caution">
    <text evidence="1">The sequence shown here is derived from an EMBL/GenBank/DDBJ whole genome shotgun (WGS) entry which is preliminary data.</text>
</comment>
<dbReference type="InterPro" id="IPR032719">
    <property type="entry name" value="WbsX"/>
</dbReference>
<dbReference type="CDD" id="cd11579">
    <property type="entry name" value="Glyco_tran_WbsX"/>
    <property type="match status" value="1"/>
</dbReference>
<keyword evidence="1" id="KW-0378">Hydrolase</keyword>
<organism evidence="1 2">
    <name type="scientific">Candidatus Mailhella merdigallinarum</name>
    <dbReference type="NCBI Taxonomy" id="2838658"/>
    <lineage>
        <taxon>Bacteria</taxon>
        <taxon>Pseudomonadati</taxon>
        <taxon>Thermodesulfobacteriota</taxon>
        <taxon>Desulfovibrionia</taxon>
        <taxon>Desulfovibrionales</taxon>
        <taxon>Desulfovibrionaceae</taxon>
        <taxon>Mailhella</taxon>
    </lineage>
</organism>
<evidence type="ECO:0000313" key="2">
    <source>
        <dbReference type="Proteomes" id="UP000824225"/>
    </source>
</evidence>
<reference evidence="1" key="2">
    <citation type="submission" date="2021-04" db="EMBL/GenBank/DDBJ databases">
        <authorList>
            <person name="Gilroy R."/>
        </authorList>
    </citation>
    <scope>NUCLEOTIDE SEQUENCE</scope>
    <source>
        <strain evidence="1">CHK186-16707</strain>
    </source>
</reference>
<sequence>MKAIAFYLPQFHVIPENEAVYGQGFTEWSNVRSAKPLFKGHHQPRIPHNILGYYNLLDEKTLILQHYLAYSNGIHGFCYYYYNMAGRRLLEKPLDIINASRDINNDFCLCWDHNSWYDNTRTERDIPFIQQIYSVENAKGIIQDLEQYFSNPRYIKIDGKPLFLVFAPERCPGIEMYAETWREEASRLGFPGVYLAGVEAFIGCPPSMFGFDCMVEYAPNWRTENMVYGMENPPRRLDYRETVKFMLAKQVPDYPEMRCVFPDWDNTPRRGKNGIATVNVSPEVFRIALEGMADFTRRFVPDSLQYLFINAWNEWGEGCHLEPDQRYGFTYLSIVNEVMKQYGG</sequence>
<evidence type="ECO:0000313" key="1">
    <source>
        <dbReference type="EMBL" id="HJA09468.1"/>
    </source>
</evidence>
<accession>A0A9D2KNC7</accession>
<dbReference type="Pfam" id="PF14307">
    <property type="entry name" value="Glyco_tran_WbsX"/>
    <property type="match status" value="1"/>
</dbReference>
<dbReference type="PANTHER" id="PTHR41244:SF1">
    <property type="entry name" value="GLYCOSYLTRANSFERASE"/>
    <property type="match status" value="1"/>
</dbReference>
<reference evidence="1" key="1">
    <citation type="journal article" date="2021" name="PeerJ">
        <title>Extensive microbial diversity within the chicken gut microbiome revealed by metagenomics and culture.</title>
        <authorList>
            <person name="Gilroy R."/>
            <person name="Ravi A."/>
            <person name="Getino M."/>
            <person name="Pursley I."/>
            <person name="Horton D.L."/>
            <person name="Alikhan N.F."/>
            <person name="Baker D."/>
            <person name="Gharbi K."/>
            <person name="Hall N."/>
            <person name="Watson M."/>
            <person name="Adriaenssens E.M."/>
            <person name="Foster-Nyarko E."/>
            <person name="Jarju S."/>
            <person name="Secka A."/>
            <person name="Antonio M."/>
            <person name="Oren A."/>
            <person name="Chaudhuri R.R."/>
            <person name="La Ragione R."/>
            <person name="Hildebrand F."/>
            <person name="Pallen M.J."/>
        </authorList>
    </citation>
    <scope>NUCLEOTIDE SEQUENCE</scope>
    <source>
        <strain evidence="1">CHK186-16707</strain>
    </source>
</reference>
<dbReference type="EMBL" id="DXAN01000032">
    <property type="protein sequence ID" value="HJA09468.1"/>
    <property type="molecule type" value="Genomic_DNA"/>
</dbReference>
<protein>
    <submittedName>
        <fullName evidence="1">Glycoside hydrolase family 99-like domain-containing protein</fullName>
    </submittedName>
</protein>
<dbReference type="Proteomes" id="UP000824225">
    <property type="component" value="Unassembled WGS sequence"/>
</dbReference>
<dbReference type="AlphaFoldDB" id="A0A9D2KNC7"/>
<name>A0A9D2KNC7_9BACT</name>